<dbReference type="EMBL" id="RCNU01000012">
    <property type="protein sequence ID" value="RWQ92667.1"/>
    <property type="molecule type" value="Genomic_DNA"/>
</dbReference>
<sequence length="378" mass="40379">MPRFQTYFFCLSLTVLVFSPLAIAVVDKWTPAGFNWSAVDPGPKESWNGLYQNLSDPSVAVSKEVMALGHVRTASDGSTALAIPFFLGLAWQAFNLVLTGAGLAGAIVSCQQSEGSPENIFFCVTGLLSTLVGIGGAASAAKTYAQSRGYLGVAANAWSNSGLESIALDVFSKRDLLTPELKIAQHAHNHFVHTAIRSLAVDGSVEFVGYAEDTHRLARRTSSEHPFAPMFRFNHTKHGAIEVTSRDLGEANGGMHFTVSYAGHPAHHAASTKRDEYFQHERLNTDLFEGRFDSGASNADPATISFDAAGAFDQIESSVECYTDGSWPDGNVLSVQMYDQANQATFGFASIGIFADNSVDSGLEGFEPSGMPLASPSC</sequence>
<comment type="caution">
    <text evidence="3">The sequence shown here is derived from an EMBL/GenBank/DDBJ whole genome shotgun (WGS) entry which is preliminary data.</text>
</comment>
<accession>A0A443HLI6</accession>
<keyword evidence="1" id="KW-0472">Membrane</keyword>
<gene>
    <name evidence="3" type="ORF">C8Q69DRAFT_87027</name>
</gene>
<organism evidence="3 4">
    <name type="scientific">Byssochlamys spectabilis</name>
    <name type="common">Paecilomyces variotii</name>
    <dbReference type="NCBI Taxonomy" id="264951"/>
    <lineage>
        <taxon>Eukaryota</taxon>
        <taxon>Fungi</taxon>
        <taxon>Dikarya</taxon>
        <taxon>Ascomycota</taxon>
        <taxon>Pezizomycotina</taxon>
        <taxon>Eurotiomycetes</taxon>
        <taxon>Eurotiomycetidae</taxon>
        <taxon>Eurotiales</taxon>
        <taxon>Thermoascaceae</taxon>
        <taxon>Paecilomyces</taxon>
    </lineage>
</organism>
<proteinExistence type="predicted"/>
<dbReference type="AlphaFoldDB" id="A0A443HLI6"/>
<evidence type="ECO:0000313" key="3">
    <source>
        <dbReference type="EMBL" id="RWQ92667.1"/>
    </source>
</evidence>
<reference evidence="3 4" key="1">
    <citation type="journal article" date="2018" name="Front. Microbiol.">
        <title>Genomic and genetic insights into a cosmopolitan fungus, Paecilomyces variotii (Eurotiales).</title>
        <authorList>
            <person name="Urquhart A.S."/>
            <person name="Mondo S.J."/>
            <person name="Makela M.R."/>
            <person name="Hane J.K."/>
            <person name="Wiebenga A."/>
            <person name="He G."/>
            <person name="Mihaltcheva S."/>
            <person name="Pangilinan J."/>
            <person name="Lipzen A."/>
            <person name="Barry K."/>
            <person name="de Vries R.P."/>
            <person name="Grigoriev I.V."/>
            <person name="Idnurm A."/>
        </authorList>
    </citation>
    <scope>NUCLEOTIDE SEQUENCE [LARGE SCALE GENOMIC DNA]</scope>
    <source>
        <strain evidence="3 4">CBS 101075</strain>
    </source>
</reference>
<keyword evidence="1" id="KW-1133">Transmembrane helix</keyword>
<keyword evidence="2" id="KW-0732">Signal</keyword>
<evidence type="ECO:0000256" key="1">
    <source>
        <dbReference type="SAM" id="Phobius"/>
    </source>
</evidence>
<protein>
    <submittedName>
        <fullName evidence="3">Uncharacterized protein</fullName>
    </submittedName>
</protein>
<dbReference type="Proteomes" id="UP000283841">
    <property type="component" value="Unassembled WGS sequence"/>
</dbReference>
<dbReference type="GeneID" id="39603395"/>
<keyword evidence="4" id="KW-1185">Reference proteome</keyword>
<feature type="transmembrane region" description="Helical" evidence="1">
    <location>
        <begin position="120"/>
        <end position="141"/>
    </location>
</feature>
<dbReference type="VEuPathDB" id="FungiDB:C8Q69DRAFT_87027"/>
<keyword evidence="1" id="KW-0812">Transmembrane</keyword>
<name>A0A443HLI6_BYSSP</name>
<evidence type="ECO:0000313" key="4">
    <source>
        <dbReference type="Proteomes" id="UP000283841"/>
    </source>
</evidence>
<feature type="chain" id="PRO_5019447511" evidence="2">
    <location>
        <begin position="25"/>
        <end position="378"/>
    </location>
</feature>
<evidence type="ECO:0000256" key="2">
    <source>
        <dbReference type="SAM" id="SignalP"/>
    </source>
</evidence>
<dbReference type="RefSeq" id="XP_028482312.1">
    <property type="nucleotide sequence ID" value="XM_028634118.1"/>
</dbReference>
<feature type="signal peptide" evidence="2">
    <location>
        <begin position="1"/>
        <end position="24"/>
    </location>
</feature>
<feature type="transmembrane region" description="Helical" evidence="1">
    <location>
        <begin position="81"/>
        <end position="108"/>
    </location>
</feature>